<feature type="region of interest" description="Disordered" evidence="16">
    <location>
        <begin position="271"/>
        <end position="292"/>
    </location>
</feature>
<keyword evidence="12" id="KW-0131">Cell cycle</keyword>
<evidence type="ECO:0000256" key="15">
    <source>
        <dbReference type="RuleBase" id="RU000383"/>
    </source>
</evidence>
<dbReference type="Ensembl" id="ENSLACT00000015428.2">
    <property type="protein sequence ID" value="ENSLACP00000015322.2"/>
    <property type="gene ID" value="ENSLACG00000013488.2"/>
</dbReference>
<name>H3B0A1_LATCH</name>
<evidence type="ECO:0000313" key="20">
    <source>
        <dbReference type="Proteomes" id="UP000008672"/>
    </source>
</evidence>
<dbReference type="SMART" id="SM01332">
    <property type="entry name" value="Cyclin_C"/>
    <property type="match status" value="1"/>
</dbReference>
<dbReference type="OMA" id="KEIKPYM"/>
<dbReference type="EMBL" id="AFYH01128641">
    <property type="status" value="NOT_ANNOTATED_CDS"/>
    <property type="molecule type" value="Genomic_DNA"/>
</dbReference>
<evidence type="ECO:0000256" key="16">
    <source>
        <dbReference type="SAM" id="MobiDB-lite"/>
    </source>
</evidence>
<dbReference type="InterPro" id="IPR004367">
    <property type="entry name" value="Cyclin_C-dom"/>
</dbReference>
<dbReference type="SMART" id="SM00385">
    <property type="entry name" value="CYCLIN"/>
    <property type="match status" value="1"/>
</dbReference>
<dbReference type="InterPro" id="IPR039361">
    <property type="entry name" value="Cyclin"/>
</dbReference>
<dbReference type="Bgee" id="ENSLACG00000013488">
    <property type="expression patterns" value="Expressed in pectoral fin and 2 other cell types or tissues"/>
</dbReference>
<dbReference type="GeneTree" id="ENSGT00940000155180"/>
<dbReference type="EMBL" id="AFYH01128638">
    <property type="status" value="NOT_ANNOTATED_CDS"/>
    <property type="molecule type" value="Genomic_DNA"/>
</dbReference>
<dbReference type="InterPro" id="IPR036915">
    <property type="entry name" value="Cyclin-like_sf"/>
</dbReference>
<dbReference type="Pfam" id="PF00134">
    <property type="entry name" value="Cyclin_N"/>
    <property type="match status" value="1"/>
</dbReference>
<proteinExistence type="inferred from homology"/>
<evidence type="ECO:0000256" key="11">
    <source>
        <dbReference type="ARBA" id="ARBA00023242"/>
    </source>
</evidence>
<dbReference type="EMBL" id="AFYH01128637">
    <property type="status" value="NOT_ANNOTATED_CDS"/>
    <property type="molecule type" value="Genomic_DNA"/>
</dbReference>
<keyword evidence="9 15" id="KW-0195">Cyclin</keyword>
<evidence type="ECO:0000256" key="6">
    <source>
        <dbReference type="ARBA" id="ARBA00022553"/>
    </source>
</evidence>
<dbReference type="InterPro" id="IPR006671">
    <property type="entry name" value="Cyclin_N"/>
</dbReference>
<dbReference type="GO" id="GO:0005634">
    <property type="term" value="C:nucleus"/>
    <property type="evidence" value="ECO:0007669"/>
    <property type="project" value="UniProtKB-SubCell"/>
</dbReference>
<dbReference type="EMBL" id="AFYH01128636">
    <property type="status" value="NOT_ANNOTATED_CDS"/>
    <property type="molecule type" value="Genomic_DNA"/>
</dbReference>
<dbReference type="GO" id="GO:0012505">
    <property type="term" value="C:endomembrane system"/>
    <property type="evidence" value="ECO:0007669"/>
    <property type="project" value="UniProtKB-SubCell"/>
</dbReference>
<dbReference type="Gene3D" id="1.10.472.10">
    <property type="entry name" value="Cyclin-like"/>
    <property type="match status" value="2"/>
</dbReference>
<feature type="domain" description="Cyclin-like" evidence="17">
    <location>
        <begin position="63"/>
        <end position="147"/>
    </location>
</feature>
<comment type="subcellular location">
    <subcellularLocation>
        <location evidence="3">Cytoplasm</location>
    </subcellularLocation>
    <subcellularLocation>
        <location evidence="2">Endomembrane system</location>
    </subcellularLocation>
    <subcellularLocation>
        <location evidence="1">Nucleus</location>
    </subcellularLocation>
</comment>
<comment type="function">
    <text evidence="14">Regulatory component of the cyclin D2-CDK4 (DC) complex that phosphorylates and inhibits members of the retinoblastoma (RB) protein family including RB1 and regulates the cell-cycle during G(1)/S transition. Phosphorylation of RB1 allows dissociation of the transcription factor E2F from the RB/E2F complex and the subsequent transcription of E2F target genes which are responsible for the progression through the G(1) phase. Hypophosphorylates RB1 in early G(1) phase. Cyclin D-CDK4 complexes are major integrators of various mitogenenic and antimitogenic signals.</text>
</comment>
<dbReference type="EMBL" id="AFYH01128642">
    <property type="status" value="NOT_ANNOTATED_CDS"/>
    <property type="molecule type" value="Genomic_DNA"/>
</dbReference>
<reference evidence="19" key="2">
    <citation type="submission" date="2025-08" db="UniProtKB">
        <authorList>
            <consortium name="Ensembl"/>
        </authorList>
    </citation>
    <scope>IDENTIFICATION</scope>
</reference>
<gene>
    <name evidence="19" type="primary">LOC102345953</name>
</gene>
<dbReference type="EMBL" id="AFYH01128635">
    <property type="status" value="NOT_ANNOTATED_CDS"/>
    <property type="molecule type" value="Genomic_DNA"/>
</dbReference>
<dbReference type="EMBL" id="AFYH01128639">
    <property type="status" value="NOT_ANNOTATED_CDS"/>
    <property type="molecule type" value="Genomic_DNA"/>
</dbReference>
<evidence type="ECO:0000256" key="4">
    <source>
        <dbReference type="ARBA" id="ARBA00009065"/>
    </source>
</evidence>
<dbReference type="HOGENOM" id="CLU_052190_0_0_1"/>
<evidence type="ECO:0000256" key="8">
    <source>
        <dbReference type="ARBA" id="ARBA00022843"/>
    </source>
</evidence>
<dbReference type="PANTHER" id="PTHR10177">
    <property type="entry name" value="CYCLINS"/>
    <property type="match status" value="1"/>
</dbReference>
<dbReference type="GeneID" id="102345953"/>
<evidence type="ECO:0000256" key="1">
    <source>
        <dbReference type="ARBA" id="ARBA00004123"/>
    </source>
</evidence>
<protein>
    <recommendedName>
        <fullName evidence="13">G1/S-specific cyclin-D2</fullName>
    </recommendedName>
</protein>
<evidence type="ECO:0000256" key="12">
    <source>
        <dbReference type="ARBA" id="ARBA00023306"/>
    </source>
</evidence>
<dbReference type="EMBL" id="AFYH01128634">
    <property type="status" value="NOT_ANNOTATED_CDS"/>
    <property type="molecule type" value="Genomic_DNA"/>
</dbReference>
<evidence type="ECO:0000256" key="10">
    <source>
        <dbReference type="ARBA" id="ARBA00023136"/>
    </source>
</evidence>
<dbReference type="FunFam" id="1.10.472.10:FF:000120">
    <property type="entry name" value="G1/S-specific cyclin-D1"/>
    <property type="match status" value="1"/>
</dbReference>
<dbReference type="InterPro" id="IPR013763">
    <property type="entry name" value="Cyclin-like_dom"/>
</dbReference>
<dbReference type="AlphaFoldDB" id="H3B0A1"/>
<dbReference type="InParanoid" id="H3B0A1"/>
<dbReference type="EMBL" id="AFYH01128640">
    <property type="status" value="NOT_ANNOTATED_CDS"/>
    <property type="molecule type" value="Genomic_DNA"/>
</dbReference>
<keyword evidence="10" id="KW-0472">Membrane</keyword>
<keyword evidence="11" id="KW-0539">Nucleus</keyword>
<evidence type="ECO:0000256" key="2">
    <source>
        <dbReference type="ARBA" id="ARBA00004308"/>
    </source>
</evidence>
<reference evidence="20" key="1">
    <citation type="submission" date="2011-08" db="EMBL/GenBank/DDBJ databases">
        <title>The draft genome of Latimeria chalumnae.</title>
        <authorList>
            <person name="Di Palma F."/>
            <person name="Alfoldi J."/>
            <person name="Johnson J."/>
            <person name="Berlin A."/>
            <person name="Gnerre S."/>
            <person name="Jaffe D."/>
            <person name="MacCallum I."/>
            <person name="Young S."/>
            <person name="Walker B.J."/>
            <person name="Lander E."/>
            <person name="Lindblad-Toh K."/>
        </authorList>
    </citation>
    <scope>NUCLEOTIDE SEQUENCE [LARGE SCALE GENOMIC DNA]</scope>
    <source>
        <strain evidence="20">Wild caught</strain>
    </source>
</reference>
<dbReference type="OrthoDB" id="306099at2759"/>
<evidence type="ECO:0000313" key="19">
    <source>
        <dbReference type="Ensembl" id="ENSLACP00000015322.2"/>
    </source>
</evidence>
<dbReference type="PROSITE" id="PS00292">
    <property type="entry name" value="CYCLINS"/>
    <property type="match status" value="1"/>
</dbReference>
<keyword evidence="7" id="KW-0132">Cell division</keyword>
<dbReference type="FunFam" id="1.10.472.10:FF:000012">
    <property type="entry name" value="G1/S-specific cyclin-D1"/>
    <property type="match status" value="1"/>
</dbReference>
<accession>H3B0A1</accession>
<organism evidence="19 20">
    <name type="scientific">Latimeria chalumnae</name>
    <name type="common">Coelacanth</name>
    <dbReference type="NCBI Taxonomy" id="7897"/>
    <lineage>
        <taxon>Eukaryota</taxon>
        <taxon>Metazoa</taxon>
        <taxon>Chordata</taxon>
        <taxon>Craniata</taxon>
        <taxon>Vertebrata</taxon>
        <taxon>Euteleostomi</taxon>
        <taxon>Coelacanthiformes</taxon>
        <taxon>Coelacanthidae</taxon>
        <taxon>Latimeria</taxon>
    </lineage>
</organism>
<keyword evidence="5" id="KW-0963">Cytoplasm</keyword>
<evidence type="ECO:0000256" key="3">
    <source>
        <dbReference type="ARBA" id="ARBA00004496"/>
    </source>
</evidence>
<dbReference type="CDD" id="cd20575">
    <property type="entry name" value="CYCLIN_CCND3_rpt1"/>
    <property type="match status" value="1"/>
</dbReference>
<dbReference type="RefSeq" id="XP_006002322.1">
    <property type="nucleotide sequence ID" value="XM_006002260.3"/>
</dbReference>
<dbReference type="eggNOG" id="KOG0656">
    <property type="taxonomic scope" value="Eukaryota"/>
</dbReference>
<dbReference type="KEGG" id="lcm:102345953"/>
<keyword evidence="6" id="KW-0597">Phosphoprotein</keyword>
<sequence>MEQLFCAEGWSRVPRAQADRRLLQDKRVLENLLRLEERYTSRVSYLQCVQRDVRPYMRKMLATWMLEVCEEQKCEEEVFLLAMNYVDRYLSTVPTSKSKLQLLGAVCMFLASKFRETIPFTAEKLCIYTDNSIAPEQLLDWEIVVLGKLKWDLAAVTPYDFIDHILHKLTFTRAKLDLIRKHALTFIALCATDIKFTIHPPSMIAAGSIGAAVHGLGFFRDPASSEVLMKLLAQTTNTELDCLKTCQEQIETALVENLKLSQQPSQSLTASSKIMETTYPNSTPTDVQDINL</sequence>
<evidence type="ECO:0000256" key="14">
    <source>
        <dbReference type="ARBA" id="ARBA00045688"/>
    </source>
</evidence>
<dbReference type="Pfam" id="PF02984">
    <property type="entry name" value="Cyclin_C"/>
    <property type="match status" value="1"/>
</dbReference>
<reference evidence="19" key="3">
    <citation type="submission" date="2025-09" db="UniProtKB">
        <authorList>
            <consortium name="Ensembl"/>
        </authorList>
    </citation>
    <scope>IDENTIFICATION</scope>
</reference>
<dbReference type="InterPro" id="IPR048258">
    <property type="entry name" value="Cyclins_cyclin-box"/>
</dbReference>
<evidence type="ECO:0000256" key="9">
    <source>
        <dbReference type="ARBA" id="ARBA00023127"/>
    </source>
</evidence>
<feature type="domain" description="Cyclin C-terminal" evidence="18">
    <location>
        <begin position="156"/>
        <end position="286"/>
    </location>
</feature>
<evidence type="ECO:0000259" key="18">
    <source>
        <dbReference type="SMART" id="SM01332"/>
    </source>
</evidence>
<dbReference type="STRING" id="7897.ENSLACP00000015322"/>
<evidence type="ECO:0000256" key="13">
    <source>
        <dbReference type="ARBA" id="ARBA00039574"/>
    </source>
</evidence>
<dbReference type="GO" id="GO:0005737">
    <property type="term" value="C:cytoplasm"/>
    <property type="evidence" value="ECO:0007669"/>
    <property type="project" value="UniProtKB-SubCell"/>
</dbReference>
<dbReference type="EMBL" id="AFYH01128633">
    <property type="status" value="NOT_ANNOTATED_CDS"/>
    <property type="molecule type" value="Genomic_DNA"/>
</dbReference>
<comment type="similarity">
    <text evidence="4">Belongs to the cyclin family. Cyclin D subfamily.</text>
</comment>
<evidence type="ECO:0000256" key="5">
    <source>
        <dbReference type="ARBA" id="ARBA00022490"/>
    </source>
</evidence>
<keyword evidence="8" id="KW-0832">Ubl conjugation</keyword>
<dbReference type="SUPFAM" id="SSF47954">
    <property type="entry name" value="Cyclin-like"/>
    <property type="match status" value="2"/>
</dbReference>
<dbReference type="Proteomes" id="UP000008672">
    <property type="component" value="Unassembled WGS sequence"/>
</dbReference>
<evidence type="ECO:0000259" key="17">
    <source>
        <dbReference type="SMART" id="SM00385"/>
    </source>
</evidence>
<dbReference type="GO" id="GO:0051301">
    <property type="term" value="P:cell division"/>
    <property type="evidence" value="ECO:0007669"/>
    <property type="project" value="UniProtKB-KW"/>
</dbReference>
<keyword evidence="20" id="KW-1185">Reference proteome</keyword>
<evidence type="ECO:0000256" key="7">
    <source>
        <dbReference type="ARBA" id="ARBA00022618"/>
    </source>
</evidence>